<dbReference type="GO" id="GO:0008017">
    <property type="term" value="F:microtubule binding"/>
    <property type="evidence" value="ECO:0007669"/>
    <property type="project" value="Ensembl"/>
</dbReference>
<dbReference type="Gene3D" id="3.40.850.10">
    <property type="entry name" value="Kinesin motor domain"/>
    <property type="match status" value="1"/>
</dbReference>
<dbReference type="GO" id="GO:0045171">
    <property type="term" value="C:intercellular bridge"/>
    <property type="evidence" value="ECO:0007669"/>
    <property type="project" value="Ensembl"/>
</dbReference>
<name>M3YCQ7_MUSPF</name>
<dbReference type="GO" id="GO:0007079">
    <property type="term" value="P:mitotic chromosome movement towards spindle pole"/>
    <property type="evidence" value="ECO:0007669"/>
    <property type="project" value="Ensembl"/>
</dbReference>
<evidence type="ECO:0000256" key="11">
    <source>
        <dbReference type="SAM" id="Coils"/>
    </source>
</evidence>
<feature type="coiled-coil region" evidence="11">
    <location>
        <begin position="776"/>
        <end position="852"/>
    </location>
</feature>
<dbReference type="InterPro" id="IPR019821">
    <property type="entry name" value="Kinesin_motor_CS"/>
</dbReference>
<feature type="coiled-coil region" evidence="11">
    <location>
        <begin position="1686"/>
        <end position="1839"/>
    </location>
</feature>
<dbReference type="GO" id="GO:0099606">
    <property type="term" value="P:microtubule plus-end directed mitotic chromosome migration"/>
    <property type="evidence" value="ECO:0007669"/>
    <property type="project" value="Ensembl"/>
</dbReference>
<feature type="coiled-coil region" evidence="11">
    <location>
        <begin position="1039"/>
        <end position="1272"/>
    </location>
</feature>
<dbReference type="GO" id="GO:0030071">
    <property type="term" value="P:regulation of mitotic metaphase/anaphase transition"/>
    <property type="evidence" value="ECO:0007669"/>
    <property type="project" value="Ensembl"/>
</dbReference>
<dbReference type="FunFam" id="3.40.850.10:FF:000026">
    <property type="entry name" value="Centromere-associated protein E"/>
    <property type="match status" value="1"/>
</dbReference>
<comment type="similarity">
    <text evidence="10">Belongs to the TRAFAC class myosin-kinesin ATPase superfamily. Kinesin family.</text>
</comment>
<sequence>MAEEGAVAVCVRVRPLNNREEALGGDTQVYWKTDNNAIYQVDGSKSFNFDRVFHSNETTKNVYEEIAVPIIDSAIQGYNGTIFAYGQTASGKTYTMMGSEDYLGVIPRAIHDIFQKIKKFPDREFLLRVSYMEIYNETITDLLCDTQKMKPLIIREDFNRNVYVADLTEEVVYTSEMALKWITKGEKNRHYGITKMNQRSSRSHTIFRMILESREKGEPSNCDGSVKVSHLNLVDLAGSERAAQTGAEGVRLKEGCNINRSLFILGQVIKKLSDGQVGGFINYRDSKLTRILQNSLGGNAKTRIICTITPVSFDETLSTLQFASTAKYMKNTPYVNEVSSDEALLKRYRKEIMDLKKQLEEVSLETRAQAMEKDQLAQLLEEKDLLQKVQIEKIQNLTRMLVTSSSLTSQQELKAKRKRRVTWCLGKINKMKDSNYINEFNMSTNVTKTRKAAVNVVGEIDESFCSESDIFSNTFDTLNETEWNPATKLLSQENLESELNSLRANYDNLVLDYEQLRRENEEMELKLKEKNDLDEFEALERKAEKDQEMQLIHEISNLKNLVKHAEVYNQDLENELSSKVELLREKEDQIKKLQKYIDSQKSEDMKMDLSYSSEITEDLRQMKQTLLDAETVALDAKKESAFLRSENLELKEKMKELTSTYKQMENDIQLYQSQLEAKKKMQVDLEKELQSSFNEITKLTSLVDGKVPKDLLCNMELERKITDLQKELNKEVEENEALHKEVNLLSALKSLPSEVEMLRKEMHDKSEELCIITSERDKLFSEVVQKESRIQDLLEEIGKTKNDLATTQLNYENTDQEFQDFKNHHIEFEQKYKMVLEENARMNQEIGNLSKQAQKLGLSLDALNTELAPKSEELQPKTTESQKSSNEVEELKEQLENRDLRLQTMEKEKTMIAEQLQQTLAEVRTLTQEKEDLKQLQESLHIERDQLKSDIQDTVNMNIDTQEQLRNALESLKQHQETINTLKMKVSEETSRSLHTEENLGERETKDEFQEKMVDTNKKQNLKAKNTQALIVNVEDNELTEQQRKMFSLIQEKNELQQMLESITAEKEQLQTDLRENIEMTIENQEELRILRDELKKQQELVVQEKNHTIKKEEEISRTCEKLVEVEEKLKEKSQQLQEKQVQLLSVQEEMNEMQEKMNEMENLKNELRNQELTLGRIEMEKLELAQKLHENYEEMKSITKERNDLKELQESFEIEREKLKGYIKEIEDTGLETKEELKIAHVHLKEQQETIDELRKNISEKAAQIINIQKRLEKSNTELQEKIPVLPEEQELLRNVKEVSSTQGTMDEVELLEKQSKAKESVTPACTEIERIKLTEKLPESHEETKSLTEERDNLQTIKEAVQVGQDQRQEDIRETLAQDSLKIQDPQDKQDQSFNVKEKYEEAEEILSELELPQEQLEAREAALPRAGVERLEMAEGLREVLQSETHQLKENMREMTAMYLATEEELKVARCHLKEQEETIDKLRMNLSQRETELSSLRKELQTTNNELQKKIQELHEKQEQFISTKEITEMQEKMSELEQLKEQLKVKDSSLQSIESERLKLTEKLQESQDKIKIIIKERDELKRVQEILQMERDQLKENIKEAVAEEYQQTVSMRNISKKTEQKANIERDAENSDAESQEKIPELQEKEHQLLMMKAVSETQEKICDVEYFKNKFEAQKSILENTEMENVRLTQRLHENLEEMRSVIKERDDLRNIEETLKVERDQLEENLRETVIRELEKQEELRIAYMHVKEHQETIDKLKGLVSEKTDEISNIQVDLENSNAALKAQIQELQEKEHQLLKVKNDLRENMDQTEQLKKQLETQNSTLESIETEKLRLSLKLHKNLEEIKCVTEERDGLRSAEETLRMERDQLRESLKEKETKDLEKQEELRIAYMHVKQHQETIDQLRGLVSEKTVEISNMQLDLENSHAKLQEKIQQLKANEQQLFKLKEDVSESQKKMSEMERLKKQLKTQSLTLDKIEMENLNLAQKLHENLEEMKSVMKERDNLKLERDQLQANLQETISRDLETQQKLKIAHMHLKEHQETIDKFRERVSEKTTQISNIQKDLNKSKDELQKKIQELQKKELQFLKMKEDVNKTHKIINKLEHLKQQFEAQNLSMQSVEMDNLYLTKKLHKSLEEIRILAKERDELRKIKESLKMERDQFREILRGMIASDQQNHKEVVKYEKQLQCNEKHLLTESLRKKCSRIKELLKRYSEMYNHYECLNRLSLDLEKEVETQKELSARVKANLSLPYPQIKQIQKLLTANQRCSMEFHRVMKKLQYVLSHVTKIKEEQHESINNFEVVFIDEVEKQNEWLIKIQHLQQDYDVPTRELTDLKLSQNMDLHIEEILKDLSENDFHCIKTEFQQVLSNRKEMTQFLEEWLNTHFDIEKLKNGIQKENEKICQVNNFYNNKIIAIMNESTEFEERNAAVAREWEHDLKSVKEKNEQLFKNYQTLKMSLPSGILVHSATEDNKNLHVPARATHAEKIQELETSLREAKESAKYKESKIIKMQEELEMTNDIIAKLQAQVNESNKCLEKTKEMIQVLQDKVALGAKPYKEEIEDLKTKLVKIDLEKMKNAKEFEKEITSTKATVEYQKEVIRVLRENLRRNQQAQDTSIVSECTDSQPSNKPLTCGGGSGIVQSTKALILKSEYIRLEKEVSKLKQQNEQLIKQKNELLSNNHHLSNEVKTWKARILKRETQREVSCENSPQSPKVTRTPTKKRPHTPSQCKERNLQDPVPRESPKSWFFDSRSKSLPTPHPVRYFDNSGLGLCPEEQTAGAESVGPQPAPWHTSSGKDAPECKTQ</sequence>
<feature type="region of interest" description="Disordered" evidence="12">
    <location>
        <begin position="867"/>
        <end position="891"/>
    </location>
</feature>
<dbReference type="GO" id="GO:0003777">
    <property type="term" value="F:microtubule motor activity"/>
    <property type="evidence" value="ECO:0007669"/>
    <property type="project" value="Ensembl"/>
</dbReference>
<dbReference type="HOGENOM" id="CLU_000713_1_0_1"/>
<dbReference type="SMART" id="SM00129">
    <property type="entry name" value="KISc"/>
    <property type="match status" value="1"/>
</dbReference>
<feature type="region of interest" description="Disordered" evidence="12">
    <location>
        <begin position="1379"/>
        <end position="1400"/>
    </location>
</feature>
<evidence type="ECO:0000256" key="3">
    <source>
        <dbReference type="ARBA" id="ARBA00022741"/>
    </source>
</evidence>
<evidence type="ECO:0000259" key="13">
    <source>
        <dbReference type="PROSITE" id="PS50067"/>
    </source>
</evidence>
<dbReference type="Ensembl" id="ENSMPUT00000009267.1">
    <property type="protein sequence ID" value="ENSMPUP00000009114.1"/>
    <property type="gene ID" value="ENSMPUG00000009191.1"/>
</dbReference>
<dbReference type="GO" id="GO:0099607">
    <property type="term" value="P:lateral attachment of mitotic spindle microtubules to kinetochore"/>
    <property type="evidence" value="ECO:0007669"/>
    <property type="project" value="Ensembl"/>
</dbReference>
<dbReference type="GO" id="GO:1990023">
    <property type="term" value="C:mitotic spindle midzone"/>
    <property type="evidence" value="ECO:0007669"/>
    <property type="project" value="Ensembl"/>
</dbReference>
<feature type="compositionally biased region" description="Basic and acidic residues" evidence="12">
    <location>
        <begin position="1387"/>
        <end position="1400"/>
    </location>
</feature>
<dbReference type="KEGG" id="mpuf:101675881"/>
<evidence type="ECO:0000313" key="15">
    <source>
        <dbReference type="Proteomes" id="UP000000715"/>
    </source>
</evidence>
<reference evidence="16" key="2">
    <citation type="submission" date="2025-04" db="UniProtKB">
        <authorList>
            <consortium name="RefSeq"/>
        </authorList>
    </citation>
    <scope>IDENTIFICATION</scope>
    <source>
        <tissue evidence="16">Brain</tissue>
    </source>
</reference>
<feature type="coiled-coil region" evidence="11">
    <location>
        <begin position="2440"/>
        <end position="2551"/>
    </location>
</feature>
<feature type="coiled-coil region" evidence="11">
    <location>
        <begin position="492"/>
        <end position="688"/>
    </location>
</feature>
<keyword evidence="2" id="KW-0963">Cytoplasm</keyword>
<evidence type="ECO:0000256" key="8">
    <source>
        <dbReference type="ARBA" id="ARBA00070169"/>
    </source>
</evidence>
<dbReference type="PANTHER" id="PTHR47968:SF75">
    <property type="entry name" value="CENTROMERE-ASSOCIATED PROTEIN E"/>
    <property type="match status" value="1"/>
</dbReference>
<evidence type="ECO:0000256" key="1">
    <source>
        <dbReference type="ARBA" id="ARBA00004245"/>
    </source>
</evidence>
<dbReference type="Pfam" id="PF00225">
    <property type="entry name" value="Kinesin"/>
    <property type="match status" value="1"/>
</dbReference>
<feature type="binding site" evidence="10">
    <location>
        <begin position="86"/>
        <end position="93"/>
    </location>
    <ligand>
        <name>ATP</name>
        <dbReference type="ChEBI" id="CHEBI:30616"/>
    </ligand>
</feature>
<dbReference type="CDD" id="cd01374">
    <property type="entry name" value="KISc_CENP_E"/>
    <property type="match status" value="1"/>
</dbReference>
<evidence type="ECO:0000256" key="4">
    <source>
        <dbReference type="ARBA" id="ARBA00022840"/>
    </source>
</evidence>
<dbReference type="GeneTree" id="ENSGT00940000160597"/>
<dbReference type="PROSITE" id="PS50067">
    <property type="entry name" value="KINESIN_MOTOR_2"/>
    <property type="match status" value="1"/>
</dbReference>
<dbReference type="EMBL" id="AEYP01024216">
    <property type="status" value="NOT_ANNOTATED_CDS"/>
    <property type="molecule type" value="Genomic_DNA"/>
</dbReference>
<feature type="coiled-coil region" evidence="11">
    <location>
        <begin position="2147"/>
        <end position="2174"/>
    </location>
</feature>
<keyword evidence="4 10" id="KW-0067">ATP-binding</keyword>
<dbReference type="GO" id="GO:0005828">
    <property type="term" value="C:kinetochore microtubule"/>
    <property type="evidence" value="ECO:0007669"/>
    <property type="project" value="Ensembl"/>
</dbReference>
<evidence type="ECO:0000256" key="2">
    <source>
        <dbReference type="ARBA" id="ARBA00022490"/>
    </source>
</evidence>
<proteinExistence type="inferred from homology"/>
<evidence type="ECO:0000256" key="6">
    <source>
        <dbReference type="ARBA" id="ARBA00023175"/>
    </source>
</evidence>
<dbReference type="PROSITE" id="PS00411">
    <property type="entry name" value="KINESIN_MOTOR_1"/>
    <property type="match status" value="1"/>
</dbReference>
<feature type="coiled-coil region" evidence="11">
    <location>
        <begin position="714"/>
        <end position="741"/>
    </location>
</feature>
<feature type="region of interest" description="Disordered" evidence="12">
    <location>
        <begin position="2709"/>
        <end position="2814"/>
    </location>
</feature>
<evidence type="ECO:0000256" key="7">
    <source>
        <dbReference type="ARBA" id="ARBA00023212"/>
    </source>
</evidence>
<feature type="coiled-coil region" evidence="11">
    <location>
        <begin position="2655"/>
        <end position="2696"/>
    </location>
</feature>
<dbReference type="eggNOG" id="KOG0242">
    <property type="taxonomic scope" value="Eukaryota"/>
</dbReference>
<dbReference type="GO" id="GO:0005634">
    <property type="term" value="C:nucleus"/>
    <property type="evidence" value="ECO:0007669"/>
    <property type="project" value="Ensembl"/>
</dbReference>
<dbReference type="GO" id="GO:0051382">
    <property type="term" value="P:kinetochore assembly"/>
    <property type="evidence" value="ECO:0007669"/>
    <property type="project" value="Ensembl"/>
</dbReference>
<feature type="coiled-coil region" evidence="11">
    <location>
        <begin position="1928"/>
        <end position="2101"/>
    </location>
</feature>
<dbReference type="GO" id="GO:0007052">
    <property type="term" value="P:mitotic spindle organization"/>
    <property type="evidence" value="ECO:0007669"/>
    <property type="project" value="Ensembl"/>
</dbReference>
<accession>M3YCQ7</accession>
<reference evidence="14" key="1">
    <citation type="submission" date="2024-06" db="UniProtKB">
        <authorList>
            <consortium name="Ensembl"/>
        </authorList>
    </citation>
    <scope>IDENTIFICATION</scope>
</reference>
<feature type="compositionally biased region" description="Basic and acidic residues" evidence="12">
    <location>
        <begin position="1623"/>
        <end position="1645"/>
    </location>
</feature>
<dbReference type="GO" id="GO:0000776">
    <property type="term" value="C:kinetochore"/>
    <property type="evidence" value="ECO:0007669"/>
    <property type="project" value="Ensembl"/>
</dbReference>
<dbReference type="InterPro" id="IPR036961">
    <property type="entry name" value="Kinesin_motor_dom_sf"/>
</dbReference>
<dbReference type="GO" id="GO:0030496">
    <property type="term" value="C:midbody"/>
    <property type="evidence" value="ECO:0007669"/>
    <property type="project" value="Ensembl"/>
</dbReference>
<dbReference type="FunFam" id="1.10.287.1490:FF:000006">
    <property type="entry name" value="Centromere protein E"/>
    <property type="match status" value="1"/>
</dbReference>
<dbReference type="EMBL" id="AEYP01024217">
    <property type="status" value="NOT_ANNOTATED_CDS"/>
    <property type="molecule type" value="Genomic_DNA"/>
</dbReference>
<dbReference type="GO" id="GO:0005524">
    <property type="term" value="F:ATP binding"/>
    <property type="evidence" value="ECO:0007669"/>
    <property type="project" value="UniProtKB-UniRule"/>
</dbReference>
<dbReference type="PANTHER" id="PTHR47968">
    <property type="entry name" value="CENTROMERE PROTEIN E"/>
    <property type="match status" value="1"/>
</dbReference>
<dbReference type="GO" id="GO:0043515">
    <property type="term" value="F:kinetochore binding"/>
    <property type="evidence" value="ECO:0007669"/>
    <property type="project" value="Ensembl"/>
</dbReference>
<dbReference type="PRINTS" id="PR00380">
    <property type="entry name" value="KINESINHEAVY"/>
</dbReference>
<comment type="subcellular location">
    <subcellularLocation>
        <location evidence="1">Cytoplasm</location>
        <location evidence="1">Cytoskeleton</location>
    </subcellularLocation>
</comment>
<dbReference type="GeneID" id="101675881"/>
<keyword evidence="5 11" id="KW-0175">Coiled coil</keyword>
<dbReference type="InterPro" id="IPR027640">
    <property type="entry name" value="Kinesin-like_fam"/>
</dbReference>
<keyword evidence="6 10" id="KW-0505">Motor protein</keyword>
<keyword evidence="3 10" id="KW-0547">Nucleotide-binding</keyword>
<evidence type="ECO:0000313" key="16">
    <source>
        <dbReference type="RefSeq" id="XP_012909483.1"/>
    </source>
</evidence>
<dbReference type="Proteomes" id="UP000000715">
    <property type="component" value="Unplaced"/>
</dbReference>
<protein>
    <recommendedName>
        <fullName evidence="8">Centromere-associated protein E</fullName>
    </recommendedName>
    <alternativeName>
        <fullName evidence="9">Centromere protein E</fullName>
    </alternativeName>
</protein>
<keyword evidence="15" id="KW-1185">Reference proteome</keyword>
<keyword evidence="7" id="KW-0206">Cytoskeleton</keyword>
<dbReference type="STRING" id="9669.ENSMPUP00000009114"/>
<dbReference type="RefSeq" id="XP_012909483.1">
    <property type="nucleotide sequence ID" value="XM_013054029.2"/>
</dbReference>
<dbReference type="InterPro" id="IPR027417">
    <property type="entry name" value="P-loop_NTPase"/>
</dbReference>
<dbReference type="OrthoDB" id="21525at2759"/>
<feature type="domain" description="Kinesin motor" evidence="13">
    <location>
        <begin position="6"/>
        <end position="329"/>
    </location>
</feature>
<feature type="coiled-coil region" evidence="11">
    <location>
        <begin position="1864"/>
        <end position="1895"/>
    </location>
</feature>
<dbReference type="InterPro" id="IPR001752">
    <property type="entry name" value="Kinesin_motor_dom"/>
</dbReference>
<gene>
    <name evidence="14 16" type="primary">CENPE</name>
</gene>
<organism evidence="14">
    <name type="scientific">Mustela putorius furo</name>
    <name type="common">European domestic ferret</name>
    <name type="synonym">Mustela furo</name>
    <dbReference type="NCBI Taxonomy" id="9669"/>
    <lineage>
        <taxon>Eukaryota</taxon>
        <taxon>Metazoa</taxon>
        <taxon>Chordata</taxon>
        <taxon>Craniata</taxon>
        <taxon>Vertebrata</taxon>
        <taxon>Euteleostomi</taxon>
        <taxon>Mammalia</taxon>
        <taxon>Eutheria</taxon>
        <taxon>Laurasiatheria</taxon>
        <taxon>Carnivora</taxon>
        <taxon>Caniformia</taxon>
        <taxon>Musteloidea</taxon>
        <taxon>Mustelidae</taxon>
        <taxon>Mustelinae</taxon>
        <taxon>Mustela</taxon>
    </lineage>
</organism>
<evidence type="ECO:0000256" key="10">
    <source>
        <dbReference type="PROSITE-ProRule" id="PRU00283"/>
    </source>
</evidence>
<feature type="coiled-coil region" evidence="11">
    <location>
        <begin position="338"/>
        <end position="365"/>
    </location>
</feature>
<dbReference type="Gene3D" id="1.10.287.1490">
    <property type="match status" value="1"/>
</dbReference>
<evidence type="ECO:0000313" key="14">
    <source>
        <dbReference type="Ensembl" id="ENSMPUP00000009114.1"/>
    </source>
</evidence>
<dbReference type="OMA" id="ENECFSA"/>
<evidence type="ECO:0000256" key="5">
    <source>
        <dbReference type="ARBA" id="ARBA00023054"/>
    </source>
</evidence>
<evidence type="ECO:0000256" key="12">
    <source>
        <dbReference type="SAM" id="MobiDB-lite"/>
    </source>
</evidence>
<dbReference type="SUPFAM" id="SSF52540">
    <property type="entry name" value="P-loop containing nucleoside triphosphate hydrolases"/>
    <property type="match status" value="1"/>
</dbReference>
<feature type="compositionally biased region" description="Polar residues" evidence="12">
    <location>
        <begin position="876"/>
        <end position="885"/>
    </location>
</feature>
<dbReference type="EMBL" id="AEYP01024215">
    <property type="status" value="NOT_ANNOTATED_CDS"/>
    <property type="molecule type" value="Genomic_DNA"/>
</dbReference>
<evidence type="ECO:0000256" key="9">
    <source>
        <dbReference type="ARBA" id="ARBA00081766"/>
    </source>
</evidence>
<feature type="compositionally biased region" description="Basic and acidic residues" evidence="12">
    <location>
        <begin position="2739"/>
        <end position="2753"/>
    </location>
</feature>
<dbReference type="CTD" id="1062"/>
<feature type="region of interest" description="Disordered" evidence="12">
    <location>
        <begin position="1620"/>
        <end position="1645"/>
    </location>
</feature>